<dbReference type="Gene3D" id="2.160.20.10">
    <property type="entry name" value="Single-stranded right-handed beta-helix, Pectin lyase-like"/>
    <property type="match status" value="1"/>
</dbReference>
<protein>
    <submittedName>
        <fullName evidence="3">Right-handed parallel beta-helix repeat-containing protein</fullName>
    </submittedName>
</protein>
<name>A0A9D2JWB7_9BACT</name>
<comment type="caution">
    <text evidence="3">The sequence shown here is derived from an EMBL/GenBank/DDBJ whole genome shotgun (WGS) entry which is preliminary data.</text>
</comment>
<reference evidence="3" key="2">
    <citation type="submission" date="2021-04" db="EMBL/GenBank/DDBJ databases">
        <authorList>
            <person name="Gilroy R."/>
        </authorList>
    </citation>
    <scope>NUCLEOTIDE SEQUENCE</scope>
    <source>
        <strain evidence="3">ChiHecec3B27-8219</strain>
    </source>
</reference>
<evidence type="ECO:0000313" key="3">
    <source>
        <dbReference type="EMBL" id="HIZ68334.1"/>
    </source>
</evidence>
<feature type="signal peptide" evidence="2">
    <location>
        <begin position="1"/>
        <end position="23"/>
    </location>
</feature>
<evidence type="ECO:0000256" key="2">
    <source>
        <dbReference type="SAM" id="SignalP"/>
    </source>
</evidence>
<feature type="region of interest" description="Disordered" evidence="1">
    <location>
        <begin position="452"/>
        <end position="479"/>
    </location>
</feature>
<dbReference type="SUPFAM" id="SSF51126">
    <property type="entry name" value="Pectin lyase-like"/>
    <property type="match status" value="1"/>
</dbReference>
<dbReference type="EMBL" id="DXBE01000004">
    <property type="protein sequence ID" value="HIZ68334.1"/>
    <property type="molecule type" value="Genomic_DNA"/>
</dbReference>
<dbReference type="AlphaFoldDB" id="A0A9D2JWB7"/>
<feature type="compositionally biased region" description="Basic and acidic residues" evidence="1">
    <location>
        <begin position="459"/>
        <end position="479"/>
    </location>
</feature>
<dbReference type="InterPro" id="IPR012334">
    <property type="entry name" value="Pectin_lyas_fold"/>
</dbReference>
<feature type="chain" id="PRO_5039550638" evidence="2">
    <location>
        <begin position="24"/>
        <end position="479"/>
    </location>
</feature>
<keyword evidence="2" id="KW-0732">Signal</keyword>
<dbReference type="PROSITE" id="PS51257">
    <property type="entry name" value="PROKAR_LIPOPROTEIN"/>
    <property type="match status" value="1"/>
</dbReference>
<sequence>MKLRETIPLISLLTLAFSLQACMDDDSFTTSPHNRLTFSTDTLSLDTTFANVPTTTRSFWAYNRSGDGLRCASVRLASGNQTGFRVNVNGTYLGPNVGYQAQDVEIRDEDSIRIFVELTAPATGKTDPQLVADDLVFTLESGVEQKVNLKAYAWDANLLTSPTISEDATWTGEKPIVIRGPLTISEGATLTLTPGTTLYFHENTGVDVYGRLVSQGMPGQEVVLRGDRLDRMFDYLPYDLTPGLWQGIRFHEESYDNLLEFTDLHSAFTGISCDSADVSRQKLTLRQSTIHNCQGEGLRATHCKVTLENCQLSNTLSHCAAFLGGDIDINGCTLAQFYPFDIDRGAALVFSSAEHPLLSLLCRNSLVTGYGEDVMTGTRGTEGNAFNYRFENCVIRTPQVAEEEASHFTDVEFEDVTDTTRYGEKQFLRIDTELLRYDFHLSEVSTAIGKANPATAPLNDRDGNTRDGAPDIGCYEREE</sequence>
<gene>
    <name evidence="3" type="ORF">H9966_00345</name>
</gene>
<reference evidence="3" key="1">
    <citation type="journal article" date="2021" name="PeerJ">
        <title>Extensive microbial diversity within the chicken gut microbiome revealed by metagenomics and culture.</title>
        <authorList>
            <person name="Gilroy R."/>
            <person name="Ravi A."/>
            <person name="Getino M."/>
            <person name="Pursley I."/>
            <person name="Horton D.L."/>
            <person name="Alikhan N.F."/>
            <person name="Baker D."/>
            <person name="Gharbi K."/>
            <person name="Hall N."/>
            <person name="Watson M."/>
            <person name="Adriaenssens E.M."/>
            <person name="Foster-Nyarko E."/>
            <person name="Jarju S."/>
            <person name="Secka A."/>
            <person name="Antonio M."/>
            <person name="Oren A."/>
            <person name="Chaudhuri R.R."/>
            <person name="La Ragione R."/>
            <person name="Hildebrand F."/>
            <person name="Pallen M.J."/>
        </authorList>
    </citation>
    <scope>NUCLEOTIDE SEQUENCE</scope>
    <source>
        <strain evidence="3">ChiHecec3B27-8219</strain>
    </source>
</reference>
<accession>A0A9D2JWB7</accession>
<evidence type="ECO:0000313" key="4">
    <source>
        <dbReference type="Proteomes" id="UP000824055"/>
    </source>
</evidence>
<organism evidence="3 4">
    <name type="scientific">Candidatus Prevotella avicola</name>
    <dbReference type="NCBI Taxonomy" id="2838738"/>
    <lineage>
        <taxon>Bacteria</taxon>
        <taxon>Pseudomonadati</taxon>
        <taxon>Bacteroidota</taxon>
        <taxon>Bacteroidia</taxon>
        <taxon>Bacteroidales</taxon>
        <taxon>Prevotellaceae</taxon>
        <taxon>Prevotella</taxon>
    </lineage>
</organism>
<dbReference type="Proteomes" id="UP000824055">
    <property type="component" value="Unassembled WGS sequence"/>
</dbReference>
<proteinExistence type="predicted"/>
<dbReference type="InterPro" id="IPR011050">
    <property type="entry name" value="Pectin_lyase_fold/virulence"/>
</dbReference>
<evidence type="ECO:0000256" key="1">
    <source>
        <dbReference type="SAM" id="MobiDB-lite"/>
    </source>
</evidence>